<organism evidence="1 2">
    <name type="scientific">Alloyangia pacifica</name>
    <dbReference type="NCBI Taxonomy" id="311180"/>
    <lineage>
        <taxon>Bacteria</taxon>
        <taxon>Pseudomonadati</taxon>
        <taxon>Pseudomonadota</taxon>
        <taxon>Alphaproteobacteria</taxon>
        <taxon>Rhodobacterales</taxon>
        <taxon>Roseobacteraceae</taxon>
        <taxon>Alloyangia</taxon>
    </lineage>
</organism>
<proteinExistence type="predicted"/>
<dbReference type="STRING" id="311180.SAMN04488050_104387"/>
<evidence type="ECO:0000313" key="1">
    <source>
        <dbReference type="EMBL" id="SFS76393.1"/>
    </source>
</evidence>
<name>A0A1I6SHJ7_9RHOB</name>
<dbReference type="EMBL" id="FOZW01000004">
    <property type="protein sequence ID" value="SFS76393.1"/>
    <property type="molecule type" value="Genomic_DNA"/>
</dbReference>
<gene>
    <name evidence="1" type="ORF">SAMN04488050_104387</name>
</gene>
<keyword evidence="2" id="KW-1185">Reference proteome</keyword>
<dbReference type="RefSeq" id="WP_092423994.1">
    <property type="nucleotide sequence ID" value="NZ_FNCL01000004.1"/>
</dbReference>
<accession>A0A1I6SHJ7</accession>
<sequence>MQIETIELSQIDFRALDVQKVVRARYGKQDHSRWIFSTRSEASANGSRLFYKVWNRNHIRRDNLLAALESGFYDSSTVPALRALIFSGGLCRGYVMEECFKSRKKDKSFFDLVAQRTAETRYFAVQFGQAHTMEWQGQPSMIDLEGVYPVADLHLVRAHFSAFASADYAMLVESLFREQSKAADFPVGDLPLEQHHSWLHQPFRKSLQTARKYQGKALSKLFPRHGLIER</sequence>
<evidence type="ECO:0000313" key="2">
    <source>
        <dbReference type="Proteomes" id="UP000199392"/>
    </source>
</evidence>
<dbReference type="Proteomes" id="UP000199392">
    <property type="component" value="Unassembled WGS sequence"/>
</dbReference>
<dbReference type="AlphaFoldDB" id="A0A1I6SHJ7"/>
<reference evidence="2" key="1">
    <citation type="submission" date="2016-10" db="EMBL/GenBank/DDBJ databases">
        <authorList>
            <person name="Varghese N."/>
            <person name="Submissions S."/>
        </authorList>
    </citation>
    <scope>NUCLEOTIDE SEQUENCE [LARGE SCALE GENOMIC DNA]</scope>
    <source>
        <strain evidence="2">DSM 26894</strain>
    </source>
</reference>
<protein>
    <submittedName>
        <fullName evidence="1">Uncharacterized protein</fullName>
    </submittedName>
</protein>
<dbReference type="OrthoDB" id="7873091at2"/>